<dbReference type="EMBL" id="NCKU01000316">
    <property type="protein sequence ID" value="RWS16021.1"/>
    <property type="molecule type" value="Genomic_DNA"/>
</dbReference>
<feature type="coiled-coil region" evidence="1">
    <location>
        <begin position="311"/>
        <end position="338"/>
    </location>
</feature>
<sequence>MNVQKADSSMQTDASALSVNSFASLTAWKKYLHDQHMAINDNQDVGVNLTAMKMGASNAKTQSIVSGGGSEMYGGSQDSIRLKLAQTKSSVNQAGYSNGKAVAVIRATAATTGRIPNHPAKSASNRLKQSKPGQSVYAASDAIYSDTEYIQQRQASSPYYHNKFSYLTSPVRLRNTSSSRMSSYNEAGERFARDYASYGQMLSPWLQRNGFPLQRNAMTEAESMESLTSNLTRRPNSVANKVNPEISAISSRLVNMPSTPTRGKSPRINGGSSGITASESVDLRRALEKDGDTYSSALSLVSNSTIFSTAEDKQTQEVRRLKRELEQANEKVATLTSQLKTNAHMVSAFEQSLSAMTARLQQLSSVAEQKDAELYRLKAIIEELQKQKRKGNANHESIVEHSTPTKKSGKDDKKSKKSLVIRRHTFASTSDESLSSGSEKETTVSKHRKKSSRKHHHAVDTIDGEPINFPTSKGWFRNSITKAFRKSKSSGSHNSSKCRGSVSDAEVLGNNLGSNYDGDSCSAPNSPVMALKMTREAKSGEDGSGCKRDESEMIEELKRQLREKEKMLIDLRLDSLTSAHQLESFKETINKMRAEMMALKQDNERLHPMVITKSLASSKSSVLSGSISPEDRTREEEREELDTECFLNRVSNNSNDPLSDMLLRLQVAAKNTDSSHDDNKKDSI</sequence>
<feature type="compositionally biased region" description="Basic residues" evidence="2">
    <location>
        <begin position="415"/>
        <end position="425"/>
    </location>
</feature>
<keyword evidence="6" id="KW-1185">Reference proteome</keyword>
<organism evidence="3 6">
    <name type="scientific">Dinothrombium tinctorium</name>
    <dbReference type="NCBI Taxonomy" id="1965070"/>
    <lineage>
        <taxon>Eukaryota</taxon>
        <taxon>Metazoa</taxon>
        <taxon>Ecdysozoa</taxon>
        <taxon>Arthropoda</taxon>
        <taxon>Chelicerata</taxon>
        <taxon>Arachnida</taxon>
        <taxon>Acari</taxon>
        <taxon>Acariformes</taxon>
        <taxon>Trombidiformes</taxon>
        <taxon>Prostigmata</taxon>
        <taxon>Anystina</taxon>
        <taxon>Parasitengona</taxon>
        <taxon>Trombidioidea</taxon>
        <taxon>Trombidiidae</taxon>
        <taxon>Dinothrombium</taxon>
    </lineage>
</organism>
<dbReference type="Proteomes" id="UP000285301">
    <property type="component" value="Unassembled WGS sequence"/>
</dbReference>
<protein>
    <submittedName>
        <fullName evidence="3">Protein sickie-like protein</fullName>
    </submittedName>
</protein>
<accession>A0A3S3QSM5</accession>
<keyword evidence="1" id="KW-0175">Coiled coil</keyword>
<dbReference type="AlphaFoldDB" id="A0A3S3QSM5"/>
<dbReference type="EMBL" id="NCKU01001011">
    <property type="protein sequence ID" value="RWS13365.1"/>
    <property type="molecule type" value="Genomic_DNA"/>
</dbReference>
<name>A0A3S3QSM5_9ACAR</name>
<proteinExistence type="predicted"/>
<feature type="compositionally biased region" description="Basic residues" evidence="2">
    <location>
        <begin position="445"/>
        <end position="457"/>
    </location>
</feature>
<dbReference type="OrthoDB" id="6513628at2759"/>
<dbReference type="InterPro" id="IPR039041">
    <property type="entry name" value="Nav/unc-53"/>
</dbReference>
<evidence type="ECO:0000313" key="6">
    <source>
        <dbReference type="Proteomes" id="UP000285301"/>
    </source>
</evidence>
<dbReference type="STRING" id="1965070.A0A3S3QSM5"/>
<feature type="region of interest" description="Disordered" evidence="2">
    <location>
        <begin position="255"/>
        <end position="276"/>
    </location>
</feature>
<feature type="region of interest" description="Disordered" evidence="2">
    <location>
        <begin position="387"/>
        <end position="468"/>
    </location>
</feature>
<dbReference type="GO" id="GO:0022008">
    <property type="term" value="P:neurogenesis"/>
    <property type="evidence" value="ECO:0007669"/>
    <property type="project" value="InterPro"/>
</dbReference>
<evidence type="ECO:0000313" key="3">
    <source>
        <dbReference type="EMBL" id="RWS13365.1"/>
    </source>
</evidence>
<feature type="region of interest" description="Disordered" evidence="2">
    <location>
        <begin position="617"/>
        <end position="657"/>
    </location>
</feature>
<feature type="compositionally biased region" description="Low complexity" evidence="2">
    <location>
        <begin position="428"/>
        <end position="437"/>
    </location>
</feature>
<feature type="coiled-coil region" evidence="1">
    <location>
        <begin position="547"/>
        <end position="602"/>
    </location>
</feature>
<dbReference type="PANTHER" id="PTHR12784">
    <property type="entry name" value="STEERIN"/>
    <property type="match status" value="1"/>
</dbReference>
<gene>
    <name evidence="4" type="ORF">B4U79_02169</name>
    <name evidence="3" type="ORF">B4U79_05021</name>
    <name evidence="5" type="ORF">B4U79_13636</name>
</gene>
<evidence type="ECO:0000313" key="5">
    <source>
        <dbReference type="EMBL" id="RWS16021.1"/>
    </source>
</evidence>
<reference evidence="3" key="2">
    <citation type="submission" date="2018-11" db="EMBL/GenBank/DDBJ databases">
        <title>Trombidioid mite genomics.</title>
        <authorList>
            <person name="Dong X."/>
        </authorList>
    </citation>
    <scope>NUCLEOTIDE SEQUENCE</scope>
    <source>
        <strain evidence="3">UoL-WK</strain>
    </source>
</reference>
<reference evidence="3 6" key="1">
    <citation type="journal article" date="2018" name="Gigascience">
        <title>Genomes of trombidid mites reveal novel predicted allergens and laterally-transferred genes associated with secondary metabolism.</title>
        <authorList>
            <person name="Dong X."/>
            <person name="Chaisiri K."/>
            <person name="Xia D."/>
            <person name="Armstrong S.D."/>
            <person name="Fang Y."/>
            <person name="Donnelly M.J."/>
            <person name="Kadowaki T."/>
            <person name="McGarry J.W."/>
            <person name="Darby A.C."/>
            <person name="Makepeace B.L."/>
        </authorList>
    </citation>
    <scope>NUCLEOTIDE SEQUENCE [LARGE SCALE GENOMIC DNA]</scope>
    <source>
        <strain evidence="3">UoL-WK</strain>
    </source>
</reference>
<dbReference type="PANTHER" id="PTHR12784:SF28">
    <property type="entry name" value="PROTEIN SICKIE"/>
    <property type="match status" value="1"/>
</dbReference>
<comment type="caution">
    <text evidence="3">The sequence shown here is derived from an EMBL/GenBank/DDBJ whole genome shotgun (WGS) entry which is preliminary data.</text>
</comment>
<evidence type="ECO:0000256" key="2">
    <source>
        <dbReference type="SAM" id="MobiDB-lite"/>
    </source>
</evidence>
<evidence type="ECO:0000256" key="1">
    <source>
        <dbReference type="SAM" id="Coils"/>
    </source>
</evidence>
<feature type="compositionally biased region" description="Low complexity" evidence="2">
    <location>
        <begin position="617"/>
        <end position="628"/>
    </location>
</feature>
<dbReference type="EMBL" id="NCKU01001008">
    <property type="protein sequence ID" value="RWS13372.1"/>
    <property type="molecule type" value="Genomic_DNA"/>
</dbReference>
<evidence type="ECO:0000313" key="4">
    <source>
        <dbReference type="EMBL" id="RWS13372.1"/>
    </source>
</evidence>